<dbReference type="PANTHER" id="PTHR37203">
    <property type="match status" value="1"/>
</dbReference>
<gene>
    <name evidence="1" type="ORF">FSB_LOCUS61752</name>
</gene>
<dbReference type="EMBL" id="OIVN01006477">
    <property type="protein sequence ID" value="SPD33870.1"/>
    <property type="molecule type" value="Genomic_DNA"/>
</dbReference>
<reference evidence="1" key="1">
    <citation type="submission" date="2018-02" db="EMBL/GenBank/DDBJ databases">
        <authorList>
            <person name="Cohen D.B."/>
            <person name="Kent A.D."/>
        </authorList>
    </citation>
    <scope>NUCLEOTIDE SEQUENCE</scope>
</reference>
<dbReference type="AlphaFoldDB" id="A0A2N9JBC4"/>
<dbReference type="PANTHER" id="PTHR37203:SF3">
    <property type="entry name" value="SLR0975 PROTEIN"/>
    <property type="match status" value="1"/>
</dbReference>
<sequence length="116" mass="13007">MSSIANGTSRSSPYKNRVEVEVVGLGLISEESRTFLSLWDLSKTSYDQGSLELGLSQWKVHALAAMKELQTMILRGGGMFTLAKIYEMIARRVSGKVYLEAANYQIKKEFIKKVQV</sequence>
<proteinExistence type="predicted"/>
<accession>A0A2N9JBC4</accession>
<organism evidence="1">
    <name type="scientific">Fagus sylvatica</name>
    <name type="common">Beechnut</name>
    <dbReference type="NCBI Taxonomy" id="28930"/>
    <lineage>
        <taxon>Eukaryota</taxon>
        <taxon>Viridiplantae</taxon>
        <taxon>Streptophyta</taxon>
        <taxon>Embryophyta</taxon>
        <taxon>Tracheophyta</taxon>
        <taxon>Spermatophyta</taxon>
        <taxon>Magnoliopsida</taxon>
        <taxon>eudicotyledons</taxon>
        <taxon>Gunneridae</taxon>
        <taxon>Pentapetalae</taxon>
        <taxon>rosids</taxon>
        <taxon>fabids</taxon>
        <taxon>Fagales</taxon>
        <taxon>Fagaceae</taxon>
        <taxon>Fagus</taxon>
    </lineage>
</organism>
<protein>
    <submittedName>
        <fullName evidence="1">Uncharacterized protein</fullName>
    </submittedName>
</protein>
<evidence type="ECO:0000313" key="1">
    <source>
        <dbReference type="EMBL" id="SPD33870.1"/>
    </source>
</evidence>
<name>A0A2N9JBC4_FAGSY</name>